<dbReference type="RefSeq" id="WP_087435278.1">
    <property type="nucleotide sequence ID" value="NZ_JAMDLV010000029.1"/>
</dbReference>
<dbReference type="PANTHER" id="PTHR42756:SF1">
    <property type="entry name" value="TRANSCRIPTIONAL REPRESSOR OF EMRAB OPERON"/>
    <property type="match status" value="1"/>
</dbReference>
<protein>
    <submittedName>
        <fullName evidence="5">MarR family transcriptional regulator</fullName>
    </submittedName>
</protein>
<dbReference type="SUPFAM" id="SSF46785">
    <property type="entry name" value="Winged helix' DNA-binding domain"/>
    <property type="match status" value="1"/>
</dbReference>
<evidence type="ECO:0000313" key="6">
    <source>
        <dbReference type="Proteomes" id="UP001207626"/>
    </source>
</evidence>
<sequence length="153" mass="17586">MERVNNRDPKTLINRYIDAEFTVMKHLFNEIGDAIPEQLTPEQFQILCVIDRRGSCTSTDLADIFKVVKSSITAIVTRLVDRGFIARTRDEEDRRLVVLSLTDLGRSIYKQADQTVQDIVSSYLVHFDETEVETFIGTYEKLARLMSEGRPRA</sequence>
<dbReference type="SMART" id="SM00347">
    <property type="entry name" value="HTH_MARR"/>
    <property type="match status" value="1"/>
</dbReference>
<feature type="domain" description="HTH marR-type" evidence="4">
    <location>
        <begin position="1"/>
        <end position="144"/>
    </location>
</feature>
<keyword evidence="1" id="KW-0805">Transcription regulation</keyword>
<gene>
    <name evidence="5" type="ORF">M5X09_13235</name>
</gene>
<name>A0ABT4DTE0_9BACL</name>
<evidence type="ECO:0000256" key="1">
    <source>
        <dbReference type="ARBA" id="ARBA00023015"/>
    </source>
</evidence>
<dbReference type="PROSITE" id="PS50995">
    <property type="entry name" value="HTH_MARR_2"/>
    <property type="match status" value="1"/>
</dbReference>
<dbReference type="Pfam" id="PF01047">
    <property type="entry name" value="MarR"/>
    <property type="match status" value="1"/>
</dbReference>
<dbReference type="InterPro" id="IPR000835">
    <property type="entry name" value="HTH_MarR-typ"/>
</dbReference>
<accession>A0ABT4DTE0</accession>
<keyword evidence="6" id="KW-1185">Reference proteome</keyword>
<organism evidence="5 6">
    <name type="scientific">Paenibacillus apiarius</name>
    <dbReference type="NCBI Taxonomy" id="46240"/>
    <lineage>
        <taxon>Bacteria</taxon>
        <taxon>Bacillati</taxon>
        <taxon>Bacillota</taxon>
        <taxon>Bacilli</taxon>
        <taxon>Bacillales</taxon>
        <taxon>Paenibacillaceae</taxon>
        <taxon>Paenibacillus</taxon>
    </lineage>
</organism>
<dbReference type="PANTHER" id="PTHR42756">
    <property type="entry name" value="TRANSCRIPTIONAL REGULATOR, MARR"/>
    <property type="match status" value="1"/>
</dbReference>
<dbReference type="Gene3D" id="1.10.10.10">
    <property type="entry name" value="Winged helix-like DNA-binding domain superfamily/Winged helix DNA-binding domain"/>
    <property type="match status" value="1"/>
</dbReference>
<evidence type="ECO:0000313" key="5">
    <source>
        <dbReference type="EMBL" id="MCY9520615.1"/>
    </source>
</evidence>
<dbReference type="EMBL" id="JAMDLW010000016">
    <property type="protein sequence ID" value="MCY9520615.1"/>
    <property type="molecule type" value="Genomic_DNA"/>
</dbReference>
<keyword evidence="2" id="KW-0238">DNA-binding</keyword>
<dbReference type="PRINTS" id="PR00598">
    <property type="entry name" value="HTHMARR"/>
</dbReference>
<dbReference type="InterPro" id="IPR036390">
    <property type="entry name" value="WH_DNA-bd_sf"/>
</dbReference>
<evidence type="ECO:0000256" key="2">
    <source>
        <dbReference type="ARBA" id="ARBA00023125"/>
    </source>
</evidence>
<keyword evidence="3" id="KW-0804">Transcription</keyword>
<reference evidence="5 6" key="1">
    <citation type="submission" date="2022-05" db="EMBL/GenBank/DDBJ databases">
        <title>Genome Sequencing of Bee-Associated Microbes.</title>
        <authorList>
            <person name="Dunlap C."/>
        </authorList>
    </citation>
    <scope>NUCLEOTIDE SEQUENCE [LARGE SCALE GENOMIC DNA]</scope>
    <source>
        <strain evidence="5 6">NRRL NRS-1438</strain>
    </source>
</reference>
<dbReference type="InterPro" id="IPR036388">
    <property type="entry name" value="WH-like_DNA-bd_sf"/>
</dbReference>
<comment type="caution">
    <text evidence="5">The sequence shown here is derived from an EMBL/GenBank/DDBJ whole genome shotgun (WGS) entry which is preliminary data.</text>
</comment>
<dbReference type="Proteomes" id="UP001207626">
    <property type="component" value="Unassembled WGS sequence"/>
</dbReference>
<evidence type="ECO:0000259" key="4">
    <source>
        <dbReference type="PROSITE" id="PS50995"/>
    </source>
</evidence>
<evidence type="ECO:0000256" key="3">
    <source>
        <dbReference type="ARBA" id="ARBA00023163"/>
    </source>
</evidence>
<proteinExistence type="predicted"/>